<evidence type="ECO:0000313" key="5">
    <source>
        <dbReference type="Proteomes" id="UP000315403"/>
    </source>
</evidence>
<comment type="caution">
    <text evidence="4">The sequence shown here is derived from an EMBL/GenBank/DDBJ whole genome shotgun (WGS) entry which is preliminary data.</text>
</comment>
<gene>
    <name evidence="4" type="primary">parE1_2</name>
    <name evidence="4" type="ORF">DLNHIDIE_01989</name>
</gene>
<dbReference type="InterPro" id="IPR007712">
    <property type="entry name" value="RelE/ParE_toxin"/>
</dbReference>
<dbReference type="Proteomes" id="UP000315403">
    <property type="component" value="Unassembled WGS sequence"/>
</dbReference>
<dbReference type="RefSeq" id="WP_142088338.1">
    <property type="nucleotide sequence ID" value="NZ_SZUV01000001.1"/>
</dbReference>
<name>A0A543Q720_ACITH</name>
<dbReference type="AlphaFoldDB" id="A0A543Q720"/>
<evidence type="ECO:0000313" key="4">
    <source>
        <dbReference type="EMBL" id="TQN52105.1"/>
    </source>
</evidence>
<dbReference type="PANTHER" id="PTHR33755:SF9">
    <property type="entry name" value="TOXIN PARE1"/>
    <property type="match status" value="1"/>
</dbReference>
<dbReference type="InterPro" id="IPR051803">
    <property type="entry name" value="TA_system_RelE-like_toxin"/>
</dbReference>
<organism evidence="4 5">
    <name type="scientific">Acidithiobacillus thiooxidans ATCC 19377</name>
    <dbReference type="NCBI Taxonomy" id="637390"/>
    <lineage>
        <taxon>Bacteria</taxon>
        <taxon>Pseudomonadati</taxon>
        <taxon>Pseudomonadota</taxon>
        <taxon>Acidithiobacillia</taxon>
        <taxon>Acidithiobacillales</taxon>
        <taxon>Acidithiobacillaceae</taxon>
        <taxon>Acidithiobacillus</taxon>
    </lineage>
</organism>
<sequence>MGEFHLTPAALHDLENIWHYTAQQWGVAQAERYLEALNASFEDLAHAPLLAPACDDIRPGYRRHVVERHAVYYRVEVVTVIVVRVLHERMDTPRHL</sequence>
<dbReference type="InterPro" id="IPR028344">
    <property type="entry name" value="ParE1/4"/>
</dbReference>
<dbReference type="PIRSF" id="PIRSF029218">
    <property type="entry name" value="ParE"/>
    <property type="match status" value="1"/>
</dbReference>
<proteinExistence type="inferred from homology"/>
<protein>
    <recommendedName>
        <fullName evidence="3">Toxin</fullName>
    </recommendedName>
</protein>
<accession>A0A543Q720</accession>
<reference evidence="4 5" key="1">
    <citation type="submission" date="2019-03" db="EMBL/GenBank/DDBJ databases">
        <title>New insights into Acidothiobacillus thiooxidans sulfur metabolism through coupled gene expression, solution geochemistry, microscopy and spectroscopy analyses.</title>
        <authorList>
            <person name="Camacho D."/>
            <person name="Frazao R."/>
            <person name="Fouillen A."/>
            <person name="Nanci A."/>
            <person name="Lang B.F."/>
            <person name="Apte S.C."/>
            <person name="Baron C."/>
            <person name="Warren L.A."/>
        </authorList>
    </citation>
    <scope>NUCLEOTIDE SEQUENCE [LARGE SCALE GENOMIC DNA]</scope>
    <source>
        <strain evidence="4 5">ATCC 19377</strain>
    </source>
</reference>
<dbReference type="PANTHER" id="PTHR33755">
    <property type="entry name" value="TOXIN PARE1-RELATED"/>
    <property type="match status" value="1"/>
</dbReference>
<dbReference type="Pfam" id="PF05016">
    <property type="entry name" value="ParE_toxin"/>
    <property type="match status" value="1"/>
</dbReference>
<evidence type="ECO:0000256" key="3">
    <source>
        <dbReference type="PIRNR" id="PIRNR029218"/>
    </source>
</evidence>
<evidence type="ECO:0000256" key="2">
    <source>
        <dbReference type="ARBA" id="ARBA00022649"/>
    </source>
</evidence>
<dbReference type="InterPro" id="IPR035093">
    <property type="entry name" value="RelE/ParE_toxin_dom_sf"/>
</dbReference>
<keyword evidence="2" id="KW-1277">Toxin-antitoxin system</keyword>
<dbReference type="EMBL" id="SZUV01000001">
    <property type="protein sequence ID" value="TQN52105.1"/>
    <property type="molecule type" value="Genomic_DNA"/>
</dbReference>
<comment type="similarity">
    <text evidence="1 3">Belongs to the RelE toxin family.</text>
</comment>
<dbReference type="Gene3D" id="3.30.2310.20">
    <property type="entry name" value="RelE-like"/>
    <property type="match status" value="1"/>
</dbReference>
<evidence type="ECO:0000256" key="1">
    <source>
        <dbReference type="ARBA" id="ARBA00006226"/>
    </source>
</evidence>